<protein>
    <recommendedName>
        <fullName evidence="3">Response regulatory domain-containing protein</fullName>
    </recommendedName>
</protein>
<dbReference type="Proteomes" id="UP001595557">
    <property type="component" value="Unassembled WGS sequence"/>
</dbReference>
<proteinExistence type="predicted"/>
<keyword evidence="2" id="KW-1185">Reference proteome</keyword>
<dbReference type="Gene3D" id="3.40.50.2300">
    <property type="match status" value="1"/>
</dbReference>
<gene>
    <name evidence="1" type="ORF">ACFOD7_03055</name>
</gene>
<reference evidence="2" key="1">
    <citation type="journal article" date="2019" name="Int. J. Syst. Evol. Microbiol.">
        <title>The Global Catalogue of Microorganisms (GCM) 10K type strain sequencing project: providing services to taxonomists for standard genome sequencing and annotation.</title>
        <authorList>
            <consortium name="The Broad Institute Genomics Platform"/>
            <consortium name="The Broad Institute Genome Sequencing Center for Infectious Disease"/>
            <person name="Wu L."/>
            <person name="Ma J."/>
        </authorList>
    </citation>
    <scope>NUCLEOTIDE SEQUENCE [LARGE SCALE GENOMIC DNA]</scope>
    <source>
        <strain evidence="2">KCTC 52239</strain>
    </source>
</reference>
<name>A0ABV7I8U3_9RHOB</name>
<sequence length="124" mass="13703">MSSDLLEPWVKPCGFLACEQPDLAVLDVNLHGHPVVAVAKRLRSLQIPLILALAYERFDFDDSEVLATAENVGKSFTPPQVLAASGRLDASGEWRLHNVLYRICACMYCKATDQDASRLFQIAV</sequence>
<comment type="caution">
    <text evidence="1">The sequence shown here is derived from an EMBL/GenBank/DDBJ whole genome shotgun (WGS) entry which is preliminary data.</text>
</comment>
<evidence type="ECO:0000313" key="1">
    <source>
        <dbReference type="EMBL" id="MFC3167020.1"/>
    </source>
</evidence>
<accession>A0ABV7I8U3</accession>
<dbReference type="EMBL" id="JBHRTE010000010">
    <property type="protein sequence ID" value="MFC3167020.1"/>
    <property type="molecule type" value="Genomic_DNA"/>
</dbReference>
<organism evidence="1 2">
    <name type="scientific">Paracoccus fontiphilus</name>
    <dbReference type="NCBI Taxonomy" id="1815556"/>
    <lineage>
        <taxon>Bacteria</taxon>
        <taxon>Pseudomonadati</taxon>
        <taxon>Pseudomonadota</taxon>
        <taxon>Alphaproteobacteria</taxon>
        <taxon>Rhodobacterales</taxon>
        <taxon>Paracoccaceae</taxon>
        <taxon>Paracoccus</taxon>
    </lineage>
</organism>
<evidence type="ECO:0000313" key="2">
    <source>
        <dbReference type="Proteomes" id="UP001595557"/>
    </source>
</evidence>
<evidence type="ECO:0008006" key="3">
    <source>
        <dbReference type="Google" id="ProtNLM"/>
    </source>
</evidence>
<dbReference type="RefSeq" id="WP_207465237.1">
    <property type="nucleotide sequence ID" value="NZ_JAFNAW010000003.1"/>
</dbReference>